<feature type="coiled-coil region" evidence="1">
    <location>
        <begin position="338"/>
        <end position="379"/>
    </location>
</feature>
<proteinExistence type="predicted"/>
<reference evidence="4 5" key="1">
    <citation type="submission" date="2021-06" db="EMBL/GenBank/DDBJ databases">
        <authorList>
            <person name="Palmer J.M."/>
        </authorList>
    </citation>
    <scope>NUCLEOTIDE SEQUENCE [LARGE SCALE GENOMIC DNA]</scope>
    <source>
        <strain evidence="4 5">MEX-2019</strain>
        <tissue evidence="4">Muscle</tissue>
    </source>
</reference>
<comment type="caution">
    <text evidence="4">The sequence shown here is derived from an EMBL/GenBank/DDBJ whole genome shotgun (WGS) entry which is preliminary data.</text>
</comment>
<feature type="coiled-coil region" evidence="1">
    <location>
        <begin position="535"/>
        <end position="591"/>
    </location>
</feature>
<accession>A0AAV9SFG4</accession>
<dbReference type="AlphaFoldDB" id="A0AAV9SFG4"/>
<feature type="coiled-coil region" evidence="1">
    <location>
        <begin position="229"/>
        <end position="259"/>
    </location>
</feature>
<evidence type="ECO:0000256" key="2">
    <source>
        <dbReference type="SAM" id="MobiDB-lite"/>
    </source>
</evidence>
<organism evidence="4 5">
    <name type="scientific">Crenichthys baileyi</name>
    <name type="common">White River springfish</name>
    <dbReference type="NCBI Taxonomy" id="28760"/>
    <lineage>
        <taxon>Eukaryota</taxon>
        <taxon>Metazoa</taxon>
        <taxon>Chordata</taxon>
        <taxon>Craniata</taxon>
        <taxon>Vertebrata</taxon>
        <taxon>Euteleostomi</taxon>
        <taxon>Actinopterygii</taxon>
        <taxon>Neopterygii</taxon>
        <taxon>Teleostei</taxon>
        <taxon>Neoteleostei</taxon>
        <taxon>Acanthomorphata</taxon>
        <taxon>Ovalentaria</taxon>
        <taxon>Atherinomorphae</taxon>
        <taxon>Cyprinodontiformes</taxon>
        <taxon>Goodeidae</taxon>
        <taxon>Crenichthys</taxon>
    </lineage>
</organism>
<dbReference type="InterPro" id="IPR002048">
    <property type="entry name" value="EF_hand_dom"/>
</dbReference>
<feature type="region of interest" description="Disordered" evidence="2">
    <location>
        <begin position="473"/>
        <end position="492"/>
    </location>
</feature>
<dbReference type="PROSITE" id="PS50222">
    <property type="entry name" value="EF_HAND_2"/>
    <property type="match status" value="1"/>
</dbReference>
<evidence type="ECO:0000256" key="1">
    <source>
        <dbReference type="SAM" id="Coils"/>
    </source>
</evidence>
<sequence>MLGAVPRSDLASVRLRAAAQSRTNQSSELLRLWTCCSVQTMDSSDSSDPYSRPARRTQWIVSTLAYHYGLDRGVENEIIVLATGLDQYLQEIFHHLDYQGLGKIPVEDFNVLCEVLGLSQDSESEESAGVLDNLPSELSFRHFHAKLCGYFSTKAGCQYENGRLLVGKDSEHIETQIRLRSPLKRRETLLSVGASGCSSPSPVERHAFGCRLGSPGSCSRECYEEIVALEEAEDRIGKLEDENASLRELVEDMRAALQSSDARCLALQVGLWKSPFKHKPEEGCFVSQQKLAAQKNMANTKLNNSSNSNLKSLQNIMHEIEYLRSSRERQMEETMLCNHRLEQELWSCKETIAALQESNRALNREQVSMRKKVEEARQALLSGLGKVKELESKANHVPALQRCILQLESELLYYRSEVSKFQLPSSARAEQQPCVSRGQGQRCCQDLHHDRCSPTGRAVTTPDKMEEQLFRSVEGQAASDEEEDRRTEEQQRQVEEVKRILTRLSCCGQRCGDKAMKKLTFNLGSLRSEESHSAVVELLERVTRLHKELELKESQAEMNMDQMKDSLTQELQQKAEETVLLDVELQSLERERVHLSLVDILQLEDLNVSQRSLGKMLLSSLESGSNPQHGKAHILEVLNALYHELAACEILSSGGPLQKTQSQQSVHDLIFYC</sequence>
<keyword evidence="5" id="KW-1185">Reference proteome</keyword>
<name>A0AAV9SFG4_9TELE</name>
<evidence type="ECO:0000259" key="3">
    <source>
        <dbReference type="PROSITE" id="PS50222"/>
    </source>
</evidence>
<keyword evidence="1" id="KW-0175">Coiled coil</keyword>
<evidence type="ECO:0000313" key="4">
    <source>
        <dbReference type="EMBL" id="KAK5620036.1"/>
    </source>
</evidence>
<protein>
    <recommendedName>
        <fullName evidence="3">EF-hand domain-containing protein</fullName>
    </recommendedName>
</protein>
<dbReference type="InterPro" id="IPR031601">
    <property type="entry name" value="CCD48"/>
</dbReference>
<dbReference type="Pfam" id="PF15799">
    <property type="entry name" value="CCD48"/>
    <property type="match status" value="2"/>
</dbReference>
<gene>
    <name evidence="4" type="ORF">CRENBAI_003007</name>
</gene>
<dbReference type="Proteomes" id="UP001311232">
    <property type="component" value="Unassembled WGS sequence"/>
</dbReference>
<dbReference type="EMBL" id="JAHHUM010000403">
    <property type="protein sequence ID" value="KAK5620036.1"/>
    <property type="molecule type" value="Genomic_DNA"/>
</dbReference>
<dbReference type="GO" id="GO:0005509">
    <property type="term" value="F:calcium ion binding"/>
    <property type="evidence" value="ECO:0007669"/>
    <property type="project" value="InterPro"/>
</dbReference>
<feature type="domain" description="EF-hand" evidence="3">
    <location>
        <begin position="84"/>
        <end position="119"/>
    </location>
</feature>
<evidence type="ECO:0000313" key="5">
    <source>
        <dbReference type="Proteomes" id="UP001311232"/>
    </source>
</evidence>